<reference evidence="2" key="1">
    <citation type="journal article" date="2022" name="bioRxiv">
        <title>Sequencing and chromosome-scale assembly of the giantPleurodeles waltlgenome.</title>
        <authorList>
            <person name="Brown T."/>
            <person name="Elewa A."/>
            <person name="Iarovenko S."/>
            <person name="Subramanian E."/>
            <person name="Araus A.J."/>
            <person name="Petzold A."/>
            <person name="Susuki M."/>
            <person name="Suzuki K.-i.T."/>
            <person name="Hayashi T."/>
            <person name="Toyoda A."/>
            <person name="Oliveira C."/>
            <person name="Osipova E."/>
            <person name="Leigh N.D."/>
            <person name="Simon A."/>
            <person name="Yun M.H."/>
        </authorList>
    </citation>
    <scope>NUCLEOTIDE SEQUENCE</scope>
    <source>
        <strain evidence="2">20211129_DDA</strain>
        <tissue evidence="2">Liver</tissue>
    </source>
</reference>
<comment type="caution">
    <text evidence="2">The sequence shown here is derived from an EMBL/GenBank/DDBJ whole genome shotgun (WGS) entry which is preliminary data.</text>
</comment>
<keyword evidence="3" id="KW-1185">Reference proteome</keyword>
<protein>
    <submittedName>
        <fullName evidence="2">Uncharacterized protein</fullName>
    </submittedName>
</protein>
<proteinExistence type="predicted"/>
<dbReference type="AlphaFoldDB" id="A0AAV7W086"/>
<gene>
    <name evidence="2" type="ORF">NDU88_001699</name>
</gene>
<evidence type="ECO:0000313" key="2">
    <source>
        <dbReference type="EMBL" id="KAJ1206292.1"/>
    </source>
</evidence>
<feature type="region of interest" description="Disordered" evidence="1">
    <location>
        <begin position="85"/>
        <end position="108"/>
    </location>
</feature>
<sequence>MLYKVQEWDVRNQTIYQSEQHVEGSVNSGMSMRGVLYGEADTSGKAGRAQVRVDFWQLDGLVQGPGCGGFYALGGHKEQVVPAGSGRHVGNQASSVGVGTPPGHRQEERVSTGADHLTSGDSNLPVTQNMPFFTQDEELSTRWGAGGLDCSVTREGDFLDYEEGNGFEMVAPSPIKVPKGTCVQESNKGRSFGVLQASSRAAVRGDRHSGRSRIDLSAGNVPRGIIDKVLLALKMLQEEGSEDLLQEDVLQQAWVGLKRPK</sequence>
<accession>A0AAV7W086</accession>
<dbReference type="EMBL" id="JANPWB010000002">
    <property type="protein sequence ID" value="KAJ1206292.1"/>
    <property type="molecule type" value="Genomic_DNA"/>
</dbReference>
<evidence type="ECO:0000256" key="1">
    <source>
        <dbReference type="SAM" id="MobiDB-lite"/>
    </source>
</evidence>
<dbReference type="Proteomes" id="UP001066276">
    <property type="component" value="Chromosome 1_2"/>
</dbReference>
<name>A0AAV7W086_PLEWA</name>
<organism evidence="2 3">
    <name type="scientific">Pleurodeles waltl</name>
    <name type="common">Iberian ribbed newt</name>
    <dbReference type="NCBI Taxonomy" id="8319"/>
    <lineage>
        <taxon>Eukaryota</taxon>
        <taxon>Metazoa</taxon>
        <taxon>Chordata</taxon>
        <taxon>Craniata</taxon>
        <taxon>Vertebrata</taxon>
        <taxon>Euteleostomi</taxon>
        <taxon>Amphibia</taxon>
        <taxon>Batrachia</taxon>
        <taxon>Caudata</taxon>
        <taxon>Salamandroidea</taxon>
        <taxon>Salamandridae</taxon>
        <taxon>Pleurodelinae</taxon>
        <taxon>Pleurodeles</taxon>
    </lineage>
</organism>
<evidence type="ECO:0000313" key="3">
    <source>
        <dbReference type="Proteomes" id="UP001066276"/>
    </source>
</evidence>